<dbReference type="PANTHER" id="PTHR30293">
    <property type="entry name" value="TRANSCRIPTIONAL REGULATORY PROTEIN NAC-RELATED"/>
    <property type="match status" value="1"/>
</dbReference>
<dbReference type="STRING" id="658167.SAMN04488135_11895"/>
<dbReference type="EMBL" id="FQXE01000018">
    <property type="protein sequence ID" value="SHI27626.1"/>
    <property type="molecule type" value="Genomic_DNA"/>
</dbReference>
<dbReference type="Pfam" id="PF00126">
    <property type="entry name" value="HTH_1"/>
    <property type="match status" value="1"/>
</dbReference>
<gene>
    <name evidence="7" type="ORF">SAMN04488135_11895</name>
</gene>
<dbReference type="AlphaFoldDB" id="A0A1M5ZU41"/>
<evidence type="ECO:0000313" key="8">
    <source>
        <dbReference type="Proteomes" id="UP000184226"/>
    </source>
</evidence>
<dbReference type="RefSeq" id="WP_073108784.1">
    <property type="nucleotide sequence ID" value="NZ_FQXE01000018.1"/>
</dbReference>
<dbReference type="GO" id="GO:0003677">
    <property type="term" value="F:DNA binding"/>
    <property type="evidence" value="ECO:0007669"/>
    <property type="project" value="UniProtKB-KW"/>
</dbReference>
<keyword evidence="5" id="KW-0804">Transcription</keyword>
<dbReference type="InterPro" id="IPR000847">
    <property type="entry name" value="LysR_HTH_N"/>
</dbReference>
<dbReference type="PRINTS" id="PR00039">
    <property type="entry name" value="HTHLYSR"/>
</dbReference>
<evidence type="ECO:0000256" key="2">
    <source>
        <dbReference type="ARBA" id="ARBA00023015"/>
    </source>
</evidence>
<dbReference type="CDD" id="cd08433">
    <property type="entry name" value="PBP2_Nac"/>
    <property type="match status" value="1"/>
</dbReference>
<evidence type="ECO:0000259" key="6">
    <source>
        <dbReference type="PROSITE" id="PS50931"/>
    </source>
</evidence>
<dbReference type="OrthoDB" id="8587114at2"/>
<dbReference type="SUPFAM" id="SSF46785">
    <property type="entry name" value="Winged helix' DNA-binding domain"/>
    <property type="match status" value="1"/>
</dbReference>
<proteinExistence type="inferred from homology"/>
<dbReference type="SUPFAM" id="SSF53850">
    <property type="entry name" value="Periplasmic binding protein-like II"/>
    <property type="match status" value="1"/>
</dbReference>
<dbReference type="Gene3D" id="3.40.190.290">
    <property type="match status" value="1"/>
</dbReference>
<evidence type="ECO:0000256" key="1">
    <source>
        <dbReference type="ARBA" id="ARBA00009437"/>
    </source>
</evidence>
<dbReference type="PROSITE" id="PS50931">
    <property type="entry name" value="HTH_LYSR"/>
    <property type="match status" value="1"/>
</dbReference>
<dbReference type="GO" id="GO:0003700">
    <property type="term" value="F:DNA-binding transcription factor activity"/>
    <property type="evidence" value="ECO:0007669"/>
    <property type="project" value="InterPro"/>
</dbReference>
<dbReference type="Gene3D" id="1.10.10.10">
    <property type="entry name" value="Winged helix-like DNA-binding domain superfamily/Winged helix DNA-binding domain"/>
    <property type="match status" value="1"/>
</dbReference>
<reference evidence="7 8" key="1">
    <citation type="submission" date="2016-11" db="EMBL/GenBank/DDBJ databases">
        <authorList>
            <person name="Jaros S."/>
            <person name="Januszkiewicz K."/>
            <person name="Wedrychowicz H."/>
        </authorList>
    </citation>
    <scope>NUCLEOTIDE SEQUENCE [LARGE SCALE GENOMIC DNA]</scope>
    <source>
        <strain evidence="7 8">CGMCC 1.10190</strain>
    </source>
</reference>
<name>A0A1M5ZU41_9BURK</name>
<evidence type="ECO:0000256" key="5">
    <source>
        <dbReference type="ARBA" id="ARBA00023163"/>
    </source>
</evidence>
<dbReference type="PANTHER" id="PTHR30293:SF0">
    <property type="entry name" value="NITROGEN ASSIMILATION REGULATORY PROTEIN NAC"/>
    <property type="match status" value="1"/>
</dbReference>
<dbReference type="InterPro" id="IPR036390">
    <property type="entry name" value="WH_DNA-bd_sf"/>
</dbReference>
<keyword evidence="2" id="KW-0805">Transcription regulation</keyword>
<dbReference type="Pfam" id="PF03466">
    <property type="entry name" value="LysR_substrate"/>
    <property type="match status" value="1"/>
</dbReference>
<dbReference type="InterPro" id="IPR005119">
    <property type="entry name" value="LysR_subst-bd"/>
</dbReference>
<sequence length="313" mass="33620">MELRQLRFFIAVAESGAYSRAAMRLSMSQPLLSRQVKALEDELGVALFHRTGRGVTLTEAGAVLEQYARGLVETESSAVAAVRAVGRVPTGPAVIGMPASISSVLSVSLVQEFREAFPAVSLKVMEGYSGHVLEWLAAGRTDIAVLYDAPRLSIPALPMDALLTDELFLLGPMSDPAGVGRGPVRAERLGGIPLILPSRPHGIRVLVDEALAGIGAAPKVAMEIDAMHSMLRLVENGLGYAVLSYACVASQIAQERMRIWRVTDPVITRSLVIAASTQRPSTKPVRALGMMLRRQLLRLVEQGHWAPDPAVFS</sequence>
<evidence type="ECO:0000313" key="7">
    <source>
        <dbReference type="EMBL" id="SHI27626.1"/>
    </source>
</evidence>
<dbReference type="GO" id="GO:2000142">
    <property type="term" value="P:regulation of DNA-templated transcription initiation"/>
    <property type="evidence" value="ECO:0007669"/>
    <property type="project" value="TreeGrafter"/>
</dbReference>
<organism evidence="7 8">
    <name type="scientific">Pollutimonas bauzanensis</name>
    <dbReference type="NCBI Taxonomy" id="658167"/>
    <lineage>
        <taxon>Bacteria</taxon>
        <taxon>Pseudomonadati</taxon>
        <taxon>Pseudomonadota</taxon>
        <taxon>Betaproteobacteria</taxon>
        <taxon>Burkholderiales</taxon>
        <taxon>Alcaligenaceae</taxon>
        <taxon>Pollutimonas</taxon>
    </lineage>
</organism>
<keyword evidence="4" id="KW-0010">Activator</keyword>
<dbReference type="InterPro" id="IPR036388">
    <property type="entry name" value="WH-like_DNA-bd_sf"/>
</dbReference>
<evidence type="ECO:0000256" key="3">
    <source>
        <dbReference type="ARBA" id="ARBA00023125"/>
    </source>
</evidence>
<protein>
    <submittedName>
        <fullName evidence="7">LysR family transcriptional regulator, nitrogen assimilation regulatory protein</fullName>
    </submittedName>
</protein>
<comment type="similarity">
    <text evidence="1">Belongs to the LysR transcriptional regulatory family.</text>
</comment>
<feature type="domain" description="HTH lysR-type" evidence="6">
    <location>
        <begin position="1"/>
        <end position="58"/>
    </location>
</feature>
<keyword evidence="3" id="KW-0238">DNA-binding</keyword>
<dbReference type="FunFam" id="1.10.10.10:FF:000001">
    <property type="entry name" value="LysR family transcriptional regulator"/>
    <property type="match status" value="1"/>
</dbReference>
<accession>A0A1M5ZU41</accession>
<evidence type="ECO:0000256" key="4">
    <source>
        <dbReference type="ARBA" id="ARBA00023159"/>
    </source>
</evidence>
<dbReference type="Proteomes" id="UP000184226">
    <property type="component" value="Unassembled WGS sequence"/>
</dbReference>
<keyword evidence="8" id="KW-1185">Reference proteome</keyword>